<dbReference type="Pfam" id="PF00615">
    <property type="entry name" value="RGS"/>
    <property type="match status" value="1"/>
</dbReference>
<name>A0AAW2Z6K4_9EUKA</name>
<proteinExistence type="predicted"/>
<accession>A0AAW2Z6K4</accession>
<dbReference type="InterPro" id="IPR016137">
    <property type="entry name" value="RGS"/>
</dbReference>
<organism evidence="2 3">
    <name type="scientific">Acrasis kona</name>
    <dbReference type="NCBI Taxonomy" id="1008807"/>
    <lineage>
        <taxon>Eukaryota</taxon>
        <taxon>Discoba</taxon>
        <taxon>Heterolobosea</taxon>
        <taxon>Tetramitia</taxon>
        <taxon>Eutetramitia</taxon>
        <taxon>Acrasidae</taxon>
        <taxon>Acrasis</taxon>
    </lineage>
</organism>
<dbReference type="EMBL" id="JAOPGA020001102">
    <property type="protein sequence ID" value="KAL0485065.1"/>
    <property type="molecule type" value="Genomic_DNA"/>
</dbReference>
<dbReference type="InterPro" id="IPR036305">
    <property type="entry name" value="RGS_sf"/>
</dbReference>
<comment type="caution">
    <text evidence="2">The sequence shown here is derived from an EMBL/GenBank/DDBJ whole genome shotgun (WGS) entry which is preliminary data.</text>
</comment>
<gene>
    <name evidence="2" type="ORF">AKO1_011833</name>
</gene>
<dbReference type="Proteomes" id="UP001431209">
    <property type="component" value="Unassembled WGS sequence"/>
</dbReference>
<dbReference type="SUPFAM" id="SSF48097">
    <property type="entry name" value="Regulator of G-protein signaling, RGS"/>
    <property type="match status" value="1"/>
</dbReference>
<evidence type="ECO:0000259" key="1">
    <source>
        <dbReference type="Pfam" id="PF00615"/>
    </source>
</evidence>
<dbReference type="Gene3D" id="1.10.167.10">
    <property type="entry name" value="Regulator of G-protein Signalling 4, domain 2"/>
    <property type="match status" value="1"/>
</dbReference>
<feature type="domain" description="RGS" evidence="1">
    <location>
        <begin position="14"/>
        <end position="123"/>
    </location>
</feature>
<evidence type="ECO:0000313" key="3">
    <source>
        <dbReference type="Proteomes" id="UP001431209"/>
    </source>
</evidence>
<dbReference type="InterPro" id="IPR044926">
    <property type="entry name" value="RGS_subdomain_2"/>
</dbReference>
<keyword evidence="3" id="KW-1185">Reference proteome</keyword>
<reference evidence="2 3" key="1">
    <citation type="submission" date="2024-03" db="EMBL/GenBank/DDBJ databases">
        <title>The Acrasis kona genome and developmental transcriptomes reveal deep origins of eukaryotic multicellular pathways.</title>
        <authorList>
            <person name="Sheikh S."/>
            <person name="Fu C.-J."/>
            <person name="Brown M.W."/>
            <person name="Baldauf S.L."/>
        </authorList>
    </citation>
    <scope>NUCLEOTIDE SEQUENCE [LARGE SCALE GENOMIC DNA]</scope>
    <source>
        <strain evidence="2 3">ATCC MYA-3509</strain>
    </source>
</reference>
<dbReference type="AlphaFoldDB" id="A0AAW2Z6K4"/>
<protein>
    <submittedName>
        <fullName evidence="2">Chemotaxis response regulator protein-glutamate methylesterase</fullName>
    </submittedName>
</protein>
<evidence type="ECO:0000313" key="2">
    <source>
        <dbReference type="EMBL" id="KAL0485065.1"/>
    </source>
</evidence>
<sequence length="416" mass="47822">MADKCKIINEVMIESVFTDEALFDAFYSFLQQTSTPNGLLFLKATREIFISFSHQLVTCILKDFITEGSESEILIKERDRSNLINNIRGNNSEKFMPILKDLYNSIYLELSTDAYCLFLNSKQHASFAKSRGAEYIESLTIAAPAITSTLNTFNEEYIKSQDIEFMIQMTESSNQWKLCEKAPSPSSKRKEYYVYQSCNKICVEGEYKCPLARCNGYLNCSADVAIHALVDEQYNSRIFIPNKTPTIKKIAYDRTIREFSQIVGYVELKLPFLTTRHSIGMGTLAFDHNRKCYVWTIKSTSGLVDELNLHRVAPNTIGTISMHTFLVFPVSDKRCRFIALCYADINLNKTLQKLASSKFEHRKWGKHVFERWTQFIKERGRKGPSEGCYNDTLEDNLTRHGNKLSFPSNLPLQQNN</sequence>